<keyword evidence="3" id="KW-1185">Reference proteome</keyword>
<accession>A0AA36E491</accession>
<gene>
    <name evidence="2" type="ORF">LSALG_LOCUS21339</name>
</gene>
<protein>
    <submittedName>
        <fullName evidence="2">Uncharacterized protein</fullName>
    </submittedName>
</protein>
<organism evidence="2 3">
    <name type="scientific">Lactuca saligna</name>
    <name type="common">Willowleaf lettuce</name>
    <dbReference type="NCBI Taxonomy" id="75948"/>
    <lineage>
        <taxon>Eukaryota</taxon>
        <taxon>Viridiplantae</taxon>
        <taxon>Streptophyta</taxon>
        <taxon>Embryophyta</taxon>
        <taxon>Tracheophyta</taxon>
        <taxon>Spermatophyta</taxon>
        <taxon>Magnoliopsida</taxon>
        <taxon>eudicotyledons</taxon>
        <taxon>Gunneridae</taxon>
        <taxon>Pentapetalae</taxon>
        <taxon>asterids</taxon>
        <taxon>campanulids</taxon>
        <taxon>Asterales</taxon>
        <taxon>Asteraceae</taxon>
        <taxon>Cichorioideae</taxon>
        <taxon>Cichorieae</taxon>
        <taxon>Lactucinae</taxon>
        <taxon>Lactuca</taxon>
    </lineage>
</organism>
<reference evidence="2" key="1">
    <citation type="submission" date="2023-04" db="EMBL/GenBank/DDBJ databases">
        <authorList>
            <person name="Vijverberg K."/>
            <person name="Xiong W."/>
            <person name="Schranz E."/>
        </authorList>
    </citation>
    <scope>NUCLEOTIDE SEQUENCE</scope>
</reference>
<feature type="compositionally biased region" description="Basic and acidic residues" evidence="1">
    <location>
        <begin position="161"/>
        <end position="182"/>
    </location>
</feature>
<proteinExistence type="predicted"/>
<dbReference type="EMBL" id="OX465080">
    <property type="protein sequence ID" value="CAI9281653.1"/>
    <property type="molecule type" value="Genomic_DNA"/>
</dbReference>
<dbReference type="AlphaFoldDB" id="A0AA36E491"/>
<evidence type="ECO:0000313" key="3">
    <source>
        <dbReference type="Proteomes" id="UP001177003"/>
    </source>
</evidence>
<sequence length="300" mass="33883">MNKAVIDSTEGCKTTTEKVDKLISNTIAFMEAYQSTYNTNTVSITKLQDDLAVESKVMDALAVKIEKVKVLGLKLENAEKKVKDLLFEKAVVRSCILEVTILLSVIIETRDPMITITVWKHLAEKLCPVFAMLQRLQGVSPHNSYSKQGGEGGSGVSRNKPPKDPTKPIVKTEPKGKEKPIGEDPIINNDEEEEPDEAELKRRKSRDAKLNENQCVVKETEEKEKAEKEAQSTLKRKMLFFTKWTLKRIQHDTVDLTSQYWLDLVASFDLQHSQDLQLDLPITPKAFSEAPKDFEKLKPG</sequence>
<evidence type="ECO:0000313" key="2">
    <source>
        <dbReference type="EMBL" id="CAI9281653.1"/>
    </source>
</evidence>
<dbReference type="Proteomes" id="UP001177003">
    <property type="component" value="Chromosome 4"/>
</dbReference>
<name>A0AA36E491_LACSI</name>
<feature type="region of interest" description="Disordered" evidence="1">
    <location>
        <begin position="141"/>
        <end position="209"/>
    </location>
</feature>
<evidence type="ECO:0000256" key="1">
    <source>
        <dbReference type="SAM" id="MobiDB-lite"/>
    </source>
</evidence>